<evidence type="ECO:0000259" key="8">
    <source>
        <dbReference type="PROSITE" id="PS50850"/>
    </source>
</evidence>
<evidence type="ECO:0000256" key="5">
    <source>
        <dbReference type="ARBA" id="ARBA00022989"/>
    </source>
</evidence>
<evidence type="ECO:0000256" key="2">
    <source>
        <dbReference type="ARBA" id="ARBA00022448"/>
    </source>
</evidence>
<dbReference type="PROSITE" id="PS00216">
    <property type="entry name" value="SUGAR_TRANSPORT_1"/>
    <property type="match status" value="1"/>
</dbReference>
<dbReference type="InterPro" id="IPR050171">
    <property type="entry name" value="MFS_Transporters"/>
</dbReference>
<keyword evidence="10" id="KW-1185">Reference proteome</keyword>
<dbReference type="Proteomes" id="UP001596099">
    <property type="component" value="Unassembled WGS sequence"/>
</dbReference>
<evidence type="ECO:0000256" key="3">
    <source>
        <dbReference type="ARBA" id="ARBA00022475"/>
    </source>
</evidence>
<feature type="transmembrane region" description="Helical" evidence="7">
    <location>
        <begin position="20"/>
        <end position="41"/>
    </location>
</feature>
<comment type="caution">
    <text evidence="9">The sequence shown here is derived from an EMBL/GenBank/DDBJ whole genome shotgun (WGS) entry which is preliminary data.</text>
</comment>
<evidence type="ECO:0000313" key="9">
    <source>
        <dbReference type="EMBL" id="MFC5973983.1"/>
    </source>
</evidence>
<evidence type="ECO:0000256" key="1">
    <source>
        <dbReference type="ARBA" id="ARBA00004651"/>
    </source>
</evidence>
<feature type="transmembrane region" description="Helical" evidence="7">
    <location>
        <begin position="114"/>
        <end position="136"/>
    </location>
</feature>
<accession>A0ABD5RTT8</accession>
<evidence type="ECO:0000256" key="7">
    <source>
        <dbReference type="SAM" id="Phobius"/>
    </source>
</evidence>
<dbReference type="PROSITE" id="PS50850">
    <property type="entry name" value="MFS"/>
    <property type="match status" value="1"/>
</dbReference>
<proteinExistence type="predicted"/>
<keyword evidence="2" id="KW-0813">Transport</keyword>
<feature type="transmembrane region" description="Helical" evidence="7">
    <location>
        <begin position="236"/>
        <end position="258"/>
    </location>
</feature>
<dbReference type="PANTHER" id="PTHR23517:SF3">
    <property type="entry name" value="INTEGRAL MEMBRANE TRANSPORT PROTEIN"/>
    <property type="match status" value="1"/>
</dbReference>
<dbReference type="InterPro" id="IPR020846">
    <property type="entry name" value="MFS_dom"/>
</dbReference>
<dbReference type="AlphaFoldDB" id="A0ABD5RTT8"/>
<dbReference type="Pfam" id="PF07690">
    <property type="entry name" value="MFS_1"/>
    <property type="match status" value="1"/>
</dbReference>
<dbReference type="EMBL" id="JBHSQH010000009">
    <property type="protein sequence ID" value="MFC5973983.1"/>
    <property type="molecule type" value="Genomic_DNA"/>
</dbReference>
<protein>
    <submittedName>
        <fullName evidence="9">MFS transporter</fullName>
    </submittedName>
</protein>
<keyword evidence="3" id="KW-1003">Cell membrane</keyword>
<feature type="transmembrane region" description="Helical" evidence="7">
    <location>
        <begin position="349"/>
        <end position="376"/>
    </location>
</feature>
<keyword evidence="6 7" id="KW-0472">Membrane</keyword>
<dbReference type="InterPro" id="IPR005829">
    <property type="entry name" value="Sugar_transporter_CS"/>
</dbReference>
<name>A0ABD5RTT8_9EURY</name>
<organism evidence="9 10">
    <name type="scientific">Halomarina salina</name>
    <dbReference type="NCBI Taxonomy" id="1872699"/>
    <lineage>
        <taxon>Archaea</taxon>
        <taxon>Methanobacteriati</taxon>
        <taxon>Methanobacteriota</taxon>
        <taxon>Stenosarchaea group</taxon>
        <taxon>Halobacteria</taxon>
        <taxon>Halobacteriales</taxon>
        <taxon>Natronomonadaceae</taxon>
        <taxon>Halomarina</taxon>
    </lineage>
</organism>
<reference evidence="9 10" key="1">
    <citation type="journal article" date="2019" name="Int. J. Syst. Evol. Microbiol.">
        <title>The Global Catalogue of Microorganisms (GCM) 10K type strain sequencing project: providing services to taxonomists for standard genome sequencing and annotation.</title>
        <authorList>
            <consortium name="The Broad Institute Genomics Platform"/>
            <consortium name="The Broad Institute Genome Sequencing Center for Infectious Disease"/>
            <person name="Wu L."/>
            <person name="Ma J."/>
        </authorList>
    </citation>
    <scope>NUCLEOTIDE SEQUENCE [LARGE SCALE GENOMIC DNA]</scope>
    <source>
        <strain evidence="9 10">CGMCC 1.12543</strain>
    </source>
</reference>
<sequence length="427" mass="44713">MRLRDSLFGSEATVISERNFQLLLLANIFPAIGTALLSPVLDTLIEPLGASPATIGLMVSFFTAPAIFVIPLAGVLADRYGRRLVLAASLTLFGFAGSAIALTTNFALVLGLRMIQGVAFAGLTPILVTSVGDLYAGTREATAQGLRFSGSGLAQMVFPLLAGVLVAIRWRYPFFLFALAIPTAVIFFRWYDEPATDSTTGTTGQSIQSSDGLSYRKALFDLVRHRRVLALTTARALGPIVWISFLTYNSVIVIRVINGTPSEAGVLVAIGSLVFAASASQSGRVTEIFGSRYVPLLISNTAQAVGFGVVLLAPGIPIAAAGIVIVGVGFGIEISLYRSIITGIAPTALRAGFVSVAEAASRVVITLTPIVIGWAIAVTRPVVGLSQAVQLSILSIILFGSAGRIGLLIIARVSPQPPTERMSPVDG</sequence>
<dbReference type="GO" id="GO:0005886">
    <property type="term" value="C:plasma membrane"/>
    <property type="evidence" value="ECO:0007669"/>
    <property type="project" value="UniProtKB-SubCell"/>
</dbReference>
<feature type="transmembrane region" description="Helical" evidence="7">
    <location>
        <begin position="388"/>
        <end position="411"/>
    </location>
</feature>
<feature type="transmembrane region" description="Helical" evidence="7">
    <location>
        <begin position="53"/>
        <end position="77"/>
    </location>
</feature>
<feature type="domain" description="Major facilitator superfamily (MFS) profile" evidence="8">
    <location>
        <begin position="19"/>
        <end position="418"/>
    </location>
</feature>
<feature type="transmembrane region" description="Helical" evidence="7">
    <location>
        <begin position="148"/>
        <end position="168"/>
    </location>
</feature>
<feature type="transmembrane region" description="Helical" evidence="7">
    <location>
        <begin position="84"/>
        <end position="108"/>
    </location>
</feature>
<gene>
    <name evidence="9" type="ORF">ACFPYI_21900</name>
</gene>
<dbReference type="RefSeq" id="WP_368409086.1">
    <property type="nucleotide sequence ID" value="NZ_JALLGW010000004.1"/>
</dbReference>
<dbReference type="PANTHER" id="PTHR23517">
    <property type="entry name" value="RESISTANCE PROTEIN MDTM, PUTATIVE-RELATED-RELATED"/>
    <property type="match status" value="1"/>
</dbReference>
<keyword evidence="5 7" id="KW-1133">Transmembrane helix</keyword>
<keyword evidence="4 7" id="KW-0812">Transmembrane</keyword>
<dbReference type="InterPro" id="IPR036259">
    <property type="entry name" value="MFS_trans_sf"/>
</dbReference>
<feature type="transmembrane region" description="Helical" evidence="7">
    <location>
        <begin position="174"/>
        <end position="191"/>
    </location>
</feature>
<evidence type="ECO:0000313" key="10">
    <source>
        <dbReference type="Proteomes" id="UP001596099"/>
    </source>
</evidence>
<dbReference type="Gene3D" id="1.20.1250.20">
    <property type="entry name" value="MFS general substrate transporter like domains"/>
    <property type="match status" value="2"/>
</dbReference>
<evidence type="ECO:0000256" key="6">
    <source>
        <dbReference type="ARBA" id="ARBA00023136"/>
    </source>
</evidence>
<dbReference type="InterPro" id="IPR011701">
    <property type="entry name" value="MFS"/>
</dbReference>
<evidence type="ECO:0000256" key="4">
    <source>
        <dbReference type="ARBA" id="ARBA00022692"/>
    </source>
</evidence>
<dbReference type="SUPFAM" id="SSF103473">
    <property type="entry name" value="MFS general substrate transporter"/>
    <property type="match status" value="1"/>
</dbReference>
<comment type="subcellular location">
    <subcellularLocation>
        <location evidence="1">Cell membrane</location>
        <topology evidence="1">Multi-pass membrane protein</topology>
    </subcellularLocation>
</comment>